<evidence type="ECO:0000313" key="9">
    <source>
        <dbReference type="EMBL" id="CAE7533209.1"/>
    </source>
</evidence>
<comment type="caution">
    <text evidence="9">The sequence shown here is derived from an EMBL/GenBank/DDBJ whole genome shotgun (WGS) entry which is preliminary data.</text>
</comment>
<feature type="transmembrane region" description="Helical" evidence="8">
    <location>
        <begin position="20"/>
        <end position="41"/>
    </location>
</feature>
<evidence type="ECO:0000256" key="2">
    <source>
        <dbReference type="ARBA" id="ARBA00022448"/>
    </source>
</evidence>
<evidence type="ECO:0000256" key="8">
    <source>
        <dbReference type="SAM" id="Phobius"/>
    </source>
</evidence>
<keyword evidence="3 8" id="KW-0812">Transmembrane</keyword>
<evidence type="ECO:0000256" key="1">
    <source>
        <dbReference type="ARBA" id="ARBA00004141"/>
    </source>
</evidence>
<dbReference type="OrthoDB" id="445577at2759"/>
<evidence type="ECO:0000256" key="6">
    <source>
        <dbReference type="ARBA" id="ARBA00023136"/>
    </source>
</evidence>
<feature type="region of interest" description="Disordered" evidence="7">
    <location>
        <begin position="678"/>
        <end position="702"/>
    </location>
</feature>
<name>A0A812TMF6_9DINO</name>
<keyword evidence="2" id="KW-0813">Transport</keyword>
<dbReference type="GO" id="GO:0005254">
    <property type="term" value="F:chloride channel activity"/>
    <property type="evidence" value="ECO:0007669"/>
    <property type="project" value="InterPro"/>
</dbReference>
<evidence type="ECO:0000313" key="10">
    <source>
        <dbReference type="Proteomes" id="UP000604046"/>
    </source>
</evidence>
<dbReference type="EMBL" id="CAJNDS010002580">
    <property type="protein sequence ID" value="CAE7533209.1"/>
    <property type="molecule type" value="Genomic_DNA"/>
</dbReference>
<accession>A0A812TMF6</accession>
<feature type="transmembrane region" description="Helical" evidence="8">
    <location>
        <begin position="61"/>
        <end position="79"/>
    </location>
</feature>
<feature type="compositionally biased region" description="Acidic residues" evidence="7">
    <location>
        <begin position="678"/>
        <end position="692"/>
    </location>
</feature>
<dbReference type="AlphaFoldDB" id="A0A812TMF6"/>
<dbReference type="InterPro" id="IPR044669">
    <property type="entry name" value="YneE/VCCN1/2-like"/>
</dbReference>
<dbReference type="PANTHER" id="PTHR33281">
    <property type="entry name" value="UPF0187 PROTEIN YNEE"/>
    <property type="match status" value="1"/>
</dbReference>
<proteinExistence type="predicted"/>
<evidence type="ECO:0000256" key="5">
    <source>
        <dbReference type="ARBA" id="ARBA00023065"/>
    </source>
</evidence>
<dbReference type="GO" id="GO:0016020">
    <property type="term" value="C:membrane"/>
    <property type="evidence" value="ECO:0007669"/>
    <property type="project" value="UniProtKB-SubCell"/>
</dbReference>
<keyword evidence="6 8" id="KW-0472">Membrane</keyword>
<dbReference type="Proteomes" id="UP000604046">
    <property type="component" value="Unassembled WGS sequence"/>
</dbReference>
<keyword evidence="10" id="KW-1185">Reference proteome</keyword>
<keyword evidence="5" id="KW-0406">Ion transport</keyword>
<feature type="region of interest" description="Disordered" evidence="7">
    <location>
        <begin position="753"/>
        <end position="774"/>
    </location>
</feature>
<evidence type="ECO:0000256" key="4">
    <source>
        <dbReference type="ARBA" id="ARBA00022989"/>
    </source>
</evidence>
<dbReference type="PANTHER" id="PTHR33281:SF20">
    <property type="match status" value="1"/>
</dbReference>
<feature type="transmembrane region" description="Helical" evidence="8">
    <location>
        <begin position="234"/>
        <end position="255"/>
    </location>
</feature>
<gene>
    <name evidence="9" type="ORF">SNAT2548_LOCUS29878</name>
</gene>
<dbReference type="Pfam" id="PF25539">
    <property type="entry name" value="Bestrophin_2"/>
    <property type="match status" value="1"/>
</dbReference>
<comment type="subcellular location">
    <subcellularLocation>
        <location evidence="1">Membrane</location>
        <topology evidence="1">Multi-pass membrane protein</topology>
    </subcellularLocation>
</comment>
<organism evidence="9 10">
    <name type="scientific">Symbiodinium natans</name>
    <dbReference type="NCBI Taxonomy" id="878477"/>
    <lineage>
        <taxon>Eukaryota</taxon>
        <taxon>Sar</taxon>
        <taxon>Alveolata</taxon>
        <taxon>Dinophyceae</taxon>
        <taxon>Suessiales</taxon>
        <taxon>Symbiodiniaceae</taxon>
        <taxon>Symbiodinium</taxon>
    </lineage>
</organism>
<evidence type="ECO:0000256" key="7">
    <source>
        <dbReference type="SAM" id="MobiDB-lite"/>
    </source>
</evidence>
<keyword evidence="4 8" id="KW-1133">Transmembrane helix</keyword>
<protein>
    <submittedName>
        <fullName evidence="9">Uncharacterized protein</fullName>
    </submittedName>
</protein>
<evidence type="ECO:0000256" key="3">
    <source>
        <dbReference type="ARBA" id="ARBA00022692"/>
    </source>
</evidence>
<sequence>MIDYSESWLILTLFKWKGSVFPRSCLFAVPAALITVFLVQAQDALEVDLRQELGLLDAHRSQLWIISLGVLHALLVFRIQRAMERFWEGTGLLHQMRGEWFDAVSCCVTFSRASMPIRPQETMRFRHAIVRLMSLCHGSALEEIGGEDGDFCETIDSHGLATLTLEHLTDCAEEYDFNRVEVLLHMIQSLITHNLDVGVLKVQPPILSRVYQTLSRGFVNLLNAKKIADTRFPFPFAQLISALLFLHVVLLPVLISAVISQAWLAFTFTFLPIFSMCCLNYIGVELENPFGRDANDLPLKHFQVPRWFSDGVKNYQVTGYVLLDDAWRPLVGTLQAQVLSLLACHCIIQVLKSRPPEWSGDCPLCRVHVSIYNLRDENDELLVQPDVHELWGCVFIQHGQIGLASYHFDSPEECYISYENAPPHWRLDNGSKPPAKKYWTDASFHEDELTFRGVIHWDPPFNGEVKWRYRIQFSEDFSGVVGGEIVATSATGSEKTTPFLAPWIAEWERHLSYLRWTPPPSTIFGSVYVQGAVYAGVHEGVASYHFDSLKNCYISYANAPDSWLLDDGSPPPRRKPFEQVSYEQDTRTFRGVVKWPQGFDGAALWEYTMVFAPDFSFISSGKVQPYGPSGRPLRSAQYFGDPMTGLMLSAVLYYTRKPSVLSANEKVRATILALDDSEAGQEDAVETVEPEQQEQREPASASAEMNNCLLMLLHSSADLMAGISKQRCLMDIMEIRKAMHGTLSESWLQETLDKAAPGSPDEPANVKDVEEEESQSGSMVQEAAGTEVVLPQVTAQGETSSDGGAAPMFEEPFEEKLQPTTLLQGMDQAVMALTGIRQAIAMQATDVDRSIDGFLALAKKLRKTDQVDDLVADEAEPADVEFTFGWDCSAIPSFEASG</sequence>
<reference evidence="9" key="1">
    <citation type="submission" date="2021-02" db="EMBL/GenBank/DDBJ databases">
        <authorList>
            <person name="Dougan E. K."/>
            <person name="Rhodes N."/>
            <person name="Thang M."/>
            <person name="Chan C."/>
        </authorList>
    </citation>
    <scope>NUCLEOTIDE SEQUENCE</scope>
</reference>